<keyword evidence="1" id="KW-0732">Signal</keyword>
<evidence type="ECO:0000259" key="2">
    <source>
        <dbReference type="Pfam" id="PF19816"/>
    </source>
</evidence>
<dbReference type="InterPro" id="IPR046266">
    <property type="entry name" value="DUF6299"/>
</dbReference>
<dbReference type="EMBL" id="QZEZ01000001">
    <property type="protein sequence ID" value="RJK97921.1"/>
    <property type="molecule type" value="Genomic_DNA"/>
</dbReference>
<organism evidence="3 4">
    <name type="scientific">Vallicoccus soli</name>
    <dbReference type="NCBI Taxonomy" id="2339232"/>
    <lineage>
        <taxon>Bacteria</taxon>
        <taxon>Bacillati</taxon>
        <taxon>Actinomycetota</taxon>
        <taxon>Actinomycetes</taxon>
        <taxon>Motilibacterales</taxon>
        <taxon>Vallicoccaceae</taxon>
        <taxon>Vallicoccus</taxon>
    </lineage>
</organism>
<dbReference type="OrthoDB" id="3873198at2"/>
<dbReference type="Proteomes" id="UP000265614">
    <property type="component" value="Unassembled WGS sequence"/>
</dbReference>
<feature type="signal peptide" evidence="1">
    <location>
        <begin position="1"/>
        <end position="26"/>
    </location>
</feature>
<dbReference type="Pfam" id="PF19816">
    <property type="entry name" value="DUF6299"/>
    <property type="match status" value="1"/>
</dbReference>
<comment type="caution">
    <text evidence="3">The sequence shown here is derived from an EMBL/GenBank/DDBJ whole genome shotgun (WGS) entry which is preliminary data.</text>
</comment>
<proteinExistence type="predicted"/>
<sequence length="276" mass="26604">MATTTARRAAAALGALALLAAPGLPAAAAAPAPVAGDARTAPVELAVPGAFAGDAGAATADPGDPVPGCSDRLAATTWHAFTASATGQVLVEVTTPGWEPTVAAFPVGADGRPGAGTWCSLGGAVPLDVVAGQRYLLAVGATGGAVPGAYRVALGDAPAAPEVSLTVDPAAVLRSGRVVVGGTYRCTGALDPRAGQVVVEFSGGTLRQGGRPAGTFALDGTLALCDGEAHPWAARTGRTSAVPGRAVVALAATVCTGAGCGEGSVRGATRIARARG</sequence>
<evidence type="ECO:0000256" key="1">
    <source>
        <dbReference type="SAM" id="SignalP"/>
    </source>
</evidence>
<keyword evidence="4" id="KW-1185">Reference proteome</keyword>
<name>A0A3A3ZMM7_9ACTN</name>
<feature type="domain" description="DUF6299" evidence="2">
    <location>
        <begin position="163"/>
        <end position="249"/>
    </location>
</feature>
<dbReference type="RefSeq" id="WP_119948847.1">
    <property type="nucleotide sequence ID" value="NZ_QZEZ01000001.1"/>
</dbReference>
<gene>
    <name evidence="3" type="ORF">D5H78_02850</name>
</gene>
<reference evidence="3 4" key="1">
    <citation type="submission" date="2018-09" db="EMBL/GenBank/DDBJ databases">
        <title>YIM 75000 draft genome.</title>
        <authorList>
            <person name="Tang S."/>
            <person name="Feng Y."/>
        </authorList>
    </citation>
    <scope>NUCLEOTIDE SEQUENCE [LARGE SCALE GENOMIC DNA]</scope>
    <source>
        <strain evidence="3 4">YIM 75000</strain>
    </source>
</reference>
<dbReference type="AlphaFoldDB" id="A0A3A3ZMM7"/>
<feature type="chain" id="PRO_5038807812" description="DUF6299 domain-containing protein" evidence="1">
    <location>
        <begin position="27"/>
        <end position="276"/>
    </location>
</feature>
<accession>A0A3A3ZMM7</accession>
<evidence type="ECO:0000313" key="3">
    <source>
        <dbReference type="EMBL" id="RJK97921.1"/>
    </source>
</evidence>
<protein>
    <recommendedName>
        <fullName evidence="2">DUF6299 domain-containing protein</fullName>
    </recommendedName>
</protein>
<evidence type="ECO:0000313" key="4">
    <source>
        <dbReference type="Proteomes" id="UP000265614"/>
    </source>
</evidence>